<feature type="transmembrane region" description="Helical" evidence="2">
    <location>
        <begin position="96"/>
        <end position="116"/>
    </location>
</feature>
<keyword evidence="2" id="KW-1133">Transmembrane helix</keyword>
<feature type="transmembrane region" description="Helical" evidence="2">
    <location>
        <begin position="262"/>
        <end position="279"/>
    </location>
</feature>
<feature type="transmembrane region" description="Helical" evidence="2">
    <location>
        <begin position="231"/>
        <end position="250"/>
    </location>
</feature>
<feature type="transmembrane region" description="Helical" evidence="2">
    <location>
        <begin position="62"/>
        <end position="84"/>
    </location>
</feature>
<evidence type="ECO:0000313" key="4">
    <source>
        <dbReference type="Proteomes" id="UP001061361"/>
    </source>
</evidence>
<feature type="transmembrane region" description="Helical" evidence="2">
    <location>
        <begin position="200"/>
        <end position="219"/>
    </location>
</feature>
<dbReference type="PANTHER" id="PTHR36838">
    <property type="entry name" value="AUXIN EFFLUX CARRIER FAMILY PROTEIN"/>
    <property type="match status" value="1"/>
</dbReference>
<evidence type="ECO:0000313" key="3">
    <source>
        <dbReference type="EMBL" id="BDQ34149.1"/>
    </source>
</evidence>
<sequence>MDHATATLNQVLPILLLIVLGHQMRSRGWFRESHMEGLKWLVINVALPSVLFLSFLSLELKVSYLAVMVMMFVLCIALYGAGVIIQRVFSIDHPYFPLLITGFEFGMLGVSLFGATYGLEQIGYIAVIGLGHEFFIWFPFLSLLLIRRDGIRDVTTLATAFLKAPPIIAIICGIALNLLGLNQGLHAWPVTGGMLATLKFAGNMIIPLILVIVGFGFKLDAHGIKDVLVAVGVRMAILIPTALILGRVVLHGMLGLERGFEAGLFVMLILPPPFIIPLFMKAEDREERRYVNNVLTVNTAFSLLAFGIYLAFNPGL</sequence>
<evidence type="ECO:0000256" key="2">
    <source>
        <dbReference type="SAM" id="Phobius"/>
    </source>
</evidence>
<keyword evidence="2" id="KW-0812">Transmembrane</keyword>
<feature type="transmembrane region" description="Helical" evidence="2">
    <location>
        <begin position="158"/>
        <end position="180"/>
    </location>
</feature>
<keyword evidence="4" id="KW-1185">Reference proteome</keyword>
<dbReference type="Proteomes" id="UP001061361">
    <property type="component" value="Chromosome"/>
</dbReference>
<dbReference type="PANTHER" id="PTHR36838:SF3">
    <property type="entry name" value="TRANSPORTER AUXIN EFFLUX CARRIER EC FAMILY"/>
    <property type="match status" value="1"/>
</dbReference>
<keyword evidence="1" id="KW-0813">Transport</keyword>
<accession>A0ABN6RST1</accession>
<dbReference type="EMBL" id="AP026708">
    <property type="protein sequence ID" value="BDQ34149.1"/>
    <property type="molecule type" value="Genomic_DNA"/>
</dbReference>
<feature type="transmembrane region" description="Helical" evidence="2">
    <location>
        <begin position="122"/>
        <end position="146"/>
    </location>
</feature>
<feature type="transmembrane region" description="Helical" evidence="2">
    <location>
        <begin position="37"/>
        <end position="56"/>
    </location>
</feature>
<protein>
    <submittedName>
        <fullName evidence="3">Auxin efflux carrier</fullName>
    </submittedName>
</protein>
<gene>
    <name evidence="3" type="ORF">JCM14722_16910</name>
</gene>
<evidence type="ECO:0000256" key="1">
    <source>
        <dbReference type="ARBA" id="ARBA00022448"/>
    </source>
</evidence>
<proteinExistence type="predicted"/>
<reference evidence="3" key="1">
    <citation type="submission" date="2022-08" db="EMBL/GenBank/DDBJ databases">
        <title>Genome Sequence of the sulphate-reducing bacterium, Pseudodesulfovibrio portus JCM14722.</title>
        <authorList>
            <person name="Kondo R."/>
            <person name="Kataoka T."/>
        </authorList>
    </citation>
    <scope>NUCLEOTIDE SEQUENCE</scope>
    <source>
        <strain evidence="3">JCM 14722</strain>
    </source>
</reference>
<feature type="transmembrane region" description="Helical" evidence="2">
    <location>
        <begin position="291"/>
        <end position="312"/>
    </location>
</feature>
<organism evidence="3 4">
    <name type="scientific">Pseudodesulfovibrio portus</name>
    <dbReference type="NCBI Taxonomy" id="231439"/>
    <lineage>
        <taxon>Bacteria</taxon>
        <taxon>Pseudomonadati</taxon>
        <taxon>Thermodesulfobacteriota</taxon>
        <taxon>Desulfovibrionia</taxon>
        <taxon>Desulfovibrionales</taxon>
        <taxon>Desulfovibrionaceae</taxon>
    </lineage>
</organism>
<dbReference type="RefSeq" id="WP_264981040.1">
    <property type="nucleotide sequence ID" value="NZ_AP026708.1"/>
</dbReference>
<feature type="transmembrane region" description="Helical" evidence="2">
    <location>
        <begin position="6"/>
        <end position="25"/>
    </location>
</feature>
<keyword evidence="2" id="KW-0472">Membrane</keyword>
<name>A0ABN6RST1_9BACT</name>